<keyword evidence="2" id="KW-1185">Reference proteome</keyword>
<protein>
    <submittedName>
        <fullName evidence="1">Uncharacterized protein</fullName>
    </submittedName>
</protein>
<evidence type="ECO:0000313" key="1">
    <source>
        <dbReference type="EMBL" id="MBB4838932.1"/>
    </source>
</evidence>
<organism evidence="1 2">
    <name type="scientific">Sphingomonas kyeonggiensis</name>
    <dbReference type="NCBI Taxonomy" id="1268553"/>
    <lineage>
        <taxon>Bacteria</taxon>
        <taxon>Pseudomonadati</taxon>
        <taxon>Pseudomonadota</taxon>
        <taxon>Alphaproteobacteria</taxon>
        <taxon>Sphingomonadales</taxon>
        <taxon>Sphingomonadaceae</taxon>
        <taxon>Sphingomonas</taxon>
    </lineage>
</organism>
<dbReference type="Proteomes" id="UP000575241">
    <property type="component" value="Unassembled WGS sequence"/>
</dbReference>
<comment type="caution">
    <text evidence="1">The sequence shown here is derived from an EMBL/GenBank/DDBJ whole genome shotgun (WGS) entry which is preliminary data.</text>
</comment>
<gene>
    <name evidence="1" type="ORF">HNP52_002001</name>
</gene>
<dbReference type="AlphaFoldDB" id="A0A7W7K1E6"/>
<proteinExistence type="predicted"/>
<dbReference type="RefSeq" id="WP_184166249.1">
    <property type="nucleotide sequence ID" value="NZ_JACHLN010000002.1"/>
</dbReference>
<name>A0A7W7K1E6_9SPHN</name>
<evidence type="ECO:0000313" key="2">
    <source>
        <dbReference type="Proteomes" id="UP000575241"/>
    </source>
</evidence>
<accession>A0A7W7K1E6</accession>
<reference evidence="1 2" key="1">
    <citation type="submission" date="2020-08" db="EMBL/GenBank/DDBJ databases">
        <title>Functional genomics of gut bacteria from endangered species of beetles.</title>
        <authorList>
            <person name="Carlos-Shanley C."/>
        </authorList>
    </citation>
    <scope>NUCLEOTIDE SEQUENCE [LARGE SCALE GENOMIC DNA]</scope>
    <source>
        <strain evidence="1 2">S00224</strain>
    </source>
</reference>
<dbReference type="EMBL" id="JACHLN010000002">
    <property type="protein sequence ID" value="MBB4838932.1"/>
    <property type="molecule type" value="Genomic_DNA"/>
</dbReference>
<sequence length="72" mass="7620">MYDFGIRHALTGYRVAYRPQQQNYCPGCGGSHWVIGRLTAECAFCATALPLMAGGSSGNGVIRRQGEAALAA</sequence>